<protein>
    <submittedName>
        <fullName evidence="1">Uncharacterized protein</fullName>
    </submittedName>
</protein>
<sequence length="134" mass="15798">MPEIKEKNPWLFRLIEQDNECGNQMLADLREVLNPKPAGKQLVKVPAKTHEELLMGYNKWRKEVARELEKEVWWHNSKFYLDEKSRQLQKSNSGVYRLHQSMAEVMSLNALTKSYVKDDDSGIHQEELTTLKEI</sequence>
<evidence type="ECO:0000313" key="2">
    <source>
        <dbReference type="Proteomes" id="UP000030663"/>
    </source>
</evidence>
<organism evidence="1 2">
    <name type="scientific">Fusarium oxysporum f. sp. raphani 54005</name>
    <dbReference type="NCBI Taxonomy" id="1089458"/>
    <lineage>
        <taxon>Eukaryota</taxon>
        <taxon>Fungi</taxon>
        <taxon>Dikarya</taxon>
        <taxon>Ascomycota</taxon>
        <taxon>Pezizomycotina</taxon>
        <taxon>Sordariomycetes</taxon>
        <taxon>Hypocreomycetidae</taxon>
        <taxon>Hypocreales</taxon>
        <taxon>Nectriaceae</taxon>
        <taxon>Fusarium</taxon>
        <taxon>Fusarium oxysporum species complex</taxon>
    </lineage>
</organism>
<proteinExistence type="predicted"/>
<dbReference type="Proteomes" id="UP000030663">
    <property type="component" value="Unassembled WGS sequence"/>
</dbReference>
<evidence type="ECO:0000313" key="1">
    <source>
        <dbReference type="EMBL" id="EXK76535.1"/>
    </source>
</evidence>
<gene>
    <name evidence="1" type="ORF">FOQG_18726</name>
</gene>
<keyword evidence="2" id="KW-1185">Reference proteome</keyword>
<dbReference type="AlphaFoldDB" id="X0B319"/>
<reference evidence="1 2" key="1">
    <citation type="submission" date="2011-11" db="EMBL/GenBank/DDBJ databases">
        <title>The Genome Sequence of Fusarium oxysporum PHW815.</title>
        <authorList>
            <consortium name="The Broad Institute Genome Sequencing Platform"/>
            <person name="Ma L.-J."/>
            <person name="Gale L.R."/>
            <person name="Schwartz D.C."/>
            <person name="Zhou S."/>
            <person name="Corby-Kistler H."/>
            <person name="Young S.K."/>
            <person name="Zeng Q."/>
            <person name="Gargeya S."/>
            <person name="Fitzgerald M."/>
            <person name="Haas B."/>
            <person name="Abouelleil A."/>
            <person name="Alvarado L."/>
            <person name="Arachchi H.M."/>
            <person name="Berlin A."/>
            <person name="Brown A."/>
            <person name="Chapman S.B."/>
            <person name="Chen Z."/>
            <person name="Dunbar C."/>
            <person name="Freedman E."/>
            <person name="Gearin G."/>
            <person name="Goldberg J."/>
            <person name="Griggs A."/>
            <person name="Gujja S."/>
            <person name="Heiman D."/>
            <person name="Howarth C."/>
            <person name="Larson L."/>
            <person name="Lui A."/>
            <person name="MacDonald P.J.P."/>
            <person name="Montmayeur A."/>
            <person name="Murphy C."/>
            <person name="Neiman D."/>
            <person name="Pearson M."/>
            <person name="Priest M."/>
            <person name="Roberts A."/>
            <person name="Saif S."/>
            <person name="Shea T."/>
            <person name="Shenoy N."/>
            <person name="Sisk P."/>
            <person name="Stolte C."/>
            <person name="Sykes S."/>
            <person name="Wortman J."/>
            <person name="Nusbaum C."/>
            <person name="Birren B."/>
        </authorList>
    </citation>
    <scope>NUCLEOTIDE SEQUENCE [LARGE SCALE GENOMIC DNA]</scope>
    <source>
        <strain evidence="1 2">54005</strain>
    </source>
</reference>
<accession>X0B319</accession>
<name>X0B319_FUSOX</name>
<dbReference type="HOGENOM" id="CLU_1896325_0_0_1"/>
<dbReference type="EMBL" id="KI979490">
    <property type="protein sequence ID" value="EXK76535.1"/>
    <property type="molecule type" value="Genomic_DNA"/>
</dbReference>